<evidence type="ECO:0000313" key="1">
    <source>
        <dbReference type="EMBL" id="KAI0088847.1"/>
    </source>
</evidence>
<organism evidence="1 2">
    <name type="scientific">Irpex rosettiformis</name>
    <dbReference type="NCBI Taxonomy" id="378272"/>
    <lineage>
        <taxon>Eukaryota</taxon>
        <taxon>Fungi</taxon>
        <taxon>Dikarya</taxon>
        <taxon>Basidiomycota</taxon>
        <taxon>Agaricomycotina</taxon>
        <taxon>Agaricomycetes</taxon>
        <taxon>Polyporales</taxon>
        <taxon>Irpicaceae</taxon>
        <taxon>Irpex</taxon>
    </lineage>
</organism>
<reference evidence="1" key="1">
    <citation type="journal article" date="2021" name="Environ. Microbiol.">
        <title>Gene family expansions and transcriptome signatures uncover fungal adaptations to wood decay.</title>
        <authorList>
            <person name="Hage H."/>
            <person name="Miyauchi S."/>
            <person name="Viragh M."/>
            <person name="Drula E."/>
            <person name="Min B."/>
            <person name="Chaduli D."/>
            <person name="Navarro D."/>
            <person name="Favel A."/>
            <person name="Norest M."/>
            <person name="Lesage-Meessen L."/>
            <person name="Balint B."/>
            <person name="Merenyi Z."/>
            <person name="de Eugenio L."/>
            <person name="Morin E."/>
            <person name="Martinez A.T."/>
            <person name="Baldrian P."/>
            <person name="Stursova M."/>
            <person name="Martinez M.J."/>
            <person name="Novotny C."/>
            <person name="Magnuson J.K."/>
            <person name="Spatafora J.W."/>
            <person name="Maurice S."/>
            <person name="Pangilinan J."/>
            <person name="Andreopoulos W."/>
            <person name="LaButti K."/>
            <person name="Hundley H."/>
            <person name="Na H."/>
            <person name="Kuo A."/>
            <person name="Barry K."/>
            <person name="Lipzen A."/>
            <person name="Henrissat B."/>
            <person name="Riley R."/>
            <person name="Ahrendt S."/>
            <person name="Nagy L.G."/>
            <person name="Grigoriev I.V."/>
            <person name="Martin F."/>
            <person name="Rosso M.N."/>
        </authorList>
    </citation>
    <scope>NUCLEOTIDE SEQUENCE</scope>
    <source>
        <strain evidence="1">CBS 384.51</strain>
    </source>
</reference>
<gene>
    <name evidence="1" type="ORF">BDY19DRAFT_151637</name>
</gene>
<evidence type="ECO:0000313" key="2">
    <source>
        <dbReference type="Proteomes" id="UP001055072"/>
    </source>
</evidence>
<proteinExistence type="predicted"/>
<sequence>MLRSSPLNGLTTLFEAQDPTFETFAVTKDVGRTGNAQFIGRTDELLAYDRLVFASSSDVDMDKCNGAMEATYRRRWHTKSVGLGKIGQPSRTSREISELSLKPWRAASHWIWCCAHSPSTGPRSWKRDAARRVPDCGEREVTYQDAKRWIDSDK</sequence>
<comment type="caution">
    <text evidence="1">The sequence shown here is derived from an EMBL/GenBank/DDBJ whole genome shotgun (WGS) entry which is preliminary data.</text>
</comment>
<keyword evidence="2" id="KW-1185">Reference proteome</keyword>
<accession>A0ACB8U385</accession>
<dbReference type="EMBL" id="MU274912">
    <property type="protein sequence ID" value="KAI0088847.1"/>
    <property type="molecule type" value="Genomic_DNA"/>
</dbReference>
<protein>
    <submittedName>
        <fullName evidence="1">Uncharacterized protein</fullName>
    </submittedName>
</protein>
<name>A0ACB8U385_9APHY</name>
<dbReference type="Proteomes" id="UP001055072">
    <property type="component" value="Unassembled WGS sequence"/>
</dbReference>